<dbReference type="InterPro" id="IPR023230">
    <property type="entry name" value="Glyco_hydro_2_CS"/>
</dbReference>
<dbReference type="InterPro" id="IPR013783">
    <property type="entry name" value="Ig-like_fold"/>
</dbReference>
<dbReference type="GO" id="GO:0005990">
    <property type="term" value="P:lactose catabolic process"/>
    <property type="evidence" value="ECO:0007669"/>
    <property type="project" value="TreeGrafter"/>
</dbReference>
<dbReference type="InterPro" id="IPR006104">
    <property type="entry name" value="Glyco_hydro_2_N"/>
</dbReference>
<dbReference type="InterPro" id="IPR011013">
    <property type="entry name" value="Gal_mutarotase_sf_dom"/>
</dbReference>
<feature type="domain" description="Beta galactosidase small chain/" evidence="7">
    <location>
        <begin position="745"/>
        <end position="1020"/>
    </location>
</feature>
<evidence type="ECO:0000259" key="7">
    <source>
        <dbReference type="SMART" id="SM01038"/>
    </source>
</evidence>
<name>A0A381RFS5_9ZZZZ</name>
<dbReference type="InterPro" id="IPR014718">
    <property type="entry name" value="GH-type_carb-bd"/>
</dbReference>
<evidence type="ECO:0000256" key="5">
    <source>
        <dbReference type="ARBA" id="ARBA00023295"/>
    </source>
</evidence>
<protein>
    <recommendedName>
        <fullName evidence="3">beta-galactosidase</fullName>
        <ecNumber evidence="3">3.2.1.23</ecNumber>
    </recommendedName>
    <alternativeName>
        <fullName evidence="6">Lactase</fullName>
    </alternativeName>
</protein>
<dbReference type="GO" id="GO:0004565">
    <property type="term" value="F:beta-galactosidase activity"/>
    <property type="evidence" value="ECO:0007669"/>
    <property type="project" value="UniProtKB-EC"/>
</dbReference>
<dbReference type="EC" id="3.2.1.23" evidence="3"/>
<dbReference type="AlphaFoldDB" id="A0A381RFS5"/>
<dbReference type="SUPFAM" id="SSF49785">
    <property type="entry name" value="Galactose-binding domain-like"/>
    <property type="match status" value="1"/>
</dbReference>
<dbReference type="InterPro" id="IPR006101">
    <property type="entry name" value="Glyco_hydro_2"/>
</dbReference>
<dbReference type="Gene3D" id="2.60.40.10">
    <property type="entry name" value="Immunoglobulins"/>
    <property type="match status" value="2"/>
</dbReference>
<dbReference type="InterPro" id="IPR032312">
    <property type="entry name" value="LacZ_4"/>
</dbReference>
<dbReference type="FunFam" id="3.20.20.80:FF:000018">
    <property type="entry name" value="Beta-galactosidase"/>
    <property type="match status" value="1"/>
</dbReference>
<dbReference type="InterPro" id="IPR006102">
    <property type="entry name" value="Ig-like_GH2"/>
</dbReference>
<dbReference type="PANTHER" id="PTHR46323:SF2">
    <property type="entry name" value="BETA-GALACTOSIDASE"/>
    <property type="match status" value="1"/>
</dbReference>
<dbReference type="Pfam" id="PF02929">
    <property type="entry name" value="Bgal_small_N"/>
    <property type="match status" value="1"/>
</dbReference>
<dbReference type="PRINTS" id="PR00132">
    <property type="entry name" value="GLHYDRLASE2"/>
</dbReference>
<keyword evidence="4" id="KW-0378">Hydrolase</keyword>
<dbReference type="InterPro" id="IPR004199">
    <property type="entry name" value="B-gal_small/dom_5"/>
</dbReference>
<dbReference type="Pfam" id="PF00703">
    <property type="entry name" value="Glyco_hydro_2"/>
    <property type="match status" value="1"/>
</dbReference>
<dbReference type="GO" id="GO:0030246">
    <property type="term" value="F:carbohydrate binding"/>
    <property type="evidence" value="ECO:0007669"/>
    <property type="project" value="InterPro"/>
</dbReference>
<proteinExistence type="inferred from homology"/>
<dbReference type="Pfam" id="PF16353">
    <property type="entry name" value="LacZ_4"/>
    <property type="match status" value="1"/>
</dbReference>
<dbReference type="SUPFAM" id="SSF51445">
    <property type="entry name" value="(Trans)glycosidases"/>
    <property type="match status" value="1"/>
</dbReference>
<dbReference type="SUPFAM" id="SSF74650">
    <property type="entry name" value="Galactose mutarotase-like"/>
    <property type="match status" value="1"/>
</dbReference>
<dbReference type="EMBL" id="UINC01001837">
    <property type="protein sequence ID" value="SUZ89739.1"/>
    <property type="molecule type" value="Genomic_DNA"/>
</dbReference>
<evidence type="ECO:0000313" key="8">
    <source>
        <dbReference type="EMBL" id="SUZ89739.1"/>
    </source>
</evidence>
<dbReference type="Pfam" id="PF02837">
    <property type="entry name" value="Glyco_hydro_2_N"/>
    <property type="match status" value="1"/>
</dbReference>
<dbReference type="InterPro" id="IPR008979">
    <property type="entry name" value="Galactose-bd-like_sf"/>
</dbReference>
<organism evidence="8">
    <name type="scientific">marine metagenome</name>
    <dbReference type="NCBI Taxonomy" id="408172"/>
    <lineage>
        <taxon>unclassified sequences</taxon>
        <taxon>metagenomes</taxon>
        <taxon>ecological metagenomes</taxon>
    </lineage>
</organism>
<evidence type="ECO:0000256" key="1">
    <source>
        <dbReference type="ARBA" id="ARBA00001412"/>
    </source>
</evidence>
<dbReference type="SMART" id="SM01038">
    <property type="entry name" value="Bgal_small_N"/>
    <property type="match status" value="1"/>
</dbReference>
<dbReference type="Pfam" id="PF02836">
    <property type="entry name" value="Glyco_hydro_2_C"/>
    <property type="match status" value="1"/>
</dbReference>
<evidence type="ECO:0000256" key="4">
    <source>
        <dbReference type="ARBA" id="ARBA00022801"/>
    </source>
</evidence>
<reference evidence="8" key="1">
    <citation type="submission" date="2018-05" db="EMBL/GenBank/DDBJ databases">
        <authorList>
            <person name="Lanie J.A."/>
            <person name="Ng W.-L."/>
            <person name="Kazmierczak K.M."/>
            <person name="Andrzejewski T.M."/>
            <person name="Davidsen T.M."/>
            <person name="Wayne K.J."/>
            <person name="Tettelin H."/>
            <person name="Glass J.I."/>
            <person name="Rusch D."/>
            <person name="Podicherti R."/>
            <person name="Tsui H.-C.T."/>
            <person name="Winkler M.E."/>
        </authorList>
    </citation>
    <scope>NUCLEOTIDE SEQUENCE</scope>
</reference>
<evidence type="ECO:0000256" key="6">
    <source>
        <dbReference type="ARBA" id="ARBA00032230"/>
    </source>
</evidence>
<sequence>MNKKKKIDQLDWENPSVISINKERARAHFFDFESKELALINDINGSNYYRSLNGKWKFYYSLNPDVRPKEFMKNNFDVSTWDDIDVPGSWEMQGYSVPIYLDEEYPFPPEPPSVPHEYNRVGSYRRNFNLPSTWLNRDIFIQFNGVRSAFYLWINGKSIGYSQDSKTPAEFNITDFIVAGENSVSLEVYRFSDGSYLEGQDTWRISGIERSVFISAKPKIRATDFSVKSDLDSLYKDGHFDLVIDLINNSNDSSDIIIRGELLKYDNSNIPVLSFERKMEITQKDTMHYKSTINNVEVWSAETPNLYRLMITINNDEEKVIQSFTQQVGFRKIEMVPGNLLINGKPVLFRGVNRHEWDPERGRSITERQMIDDIKLMKKFNINAVRTSHYPNQVRWYELCNEYGLYVIDEANIEAHGMQFHKEKYSFISDSDEWEKAWIQRGRSMLERDKNQPSIIMWSMGNEAGDGENFKRLYKWMKAEDKTRPVSYEPSREADHTDVVFPMYATIETISKYAEKNPKRPLILCEYVHAMGNSVGNLQDYWDTFEKYDELQGGFIWDWADQVILKTDTSGKEYWAYGGDFGDEFTANDSNFCANGLVAADRTPNPHFFEVKKVYQPIKFIAEDITRGQVRISNKYDFINLDHIDFSWFISEDGKTVESGKLGVIDLEPSESTVLSFNLSGVVPKPGAEYFLTVIARLNRNTPLLNKKHVVAWEQFSLPIHRPSLKSDISDFPEIRLTESDTTIDVIGNNFQIIFNKKTGFLKDYIYSNRHLIRSELIPHFWRAPTDNDRGNSMHIRTAIWKNVGNELTIKLFQRSLSNNVVKIKIVADHEPTESIITITYNIFGNGLIDIEQEIVTEKETLPELPRFGMKMTLPKDFNRVSWYGRGPHESYWDRKTSAPIKVYSGTVWEQTFPYVRPQETGNKTDVRWMALDNGTIGMLAIGQPLFDGSVHQYPYQDLENVPGVNRHGKLDIKPKGQVDWLLDYRQTGIGGDNSWGARTHQKYTLDGKSTNYKYHFYLIPFTKGVDIIALSKINMN</sequence>
<dbReference type="InterPro" id="IPR017853">
    <property type="entry name" value="GH"/>
</dbReference>
<accession>A0A381RFS5</accession>
<comment type="catalytic activity">
    <reaction evidence="1">
        <text>Hydrolysis of terminal non-reducing beta-D-galactose residues in beta-D-galactosides.</text>
        <dbReference type="EC" id="3.2.1.23"/>
    </reaction>
</comment>
<dbReference type="PROSITE" id="PS00719">
    <property type="entry name" value="GLYCOSYL_HYDROL_F2_1"/>
    <property type="match status" value="1"/>
</dbReference>
<dbReference type="InterPro" id="IPR006103">
    <property type="entry name" value="Glyco_hydro_2_cat"/>
</dbReference>
<keyword evidence="5" id="KW-0326">Glycosidase</keyword>
<dbReference type="SUPFAM" id="SSF49303">
    <property type="entry name" value="beta-Galactosidase/glucuronidase domain"/>
    <property type="match status" value="2"/>
</dbReference>
<dbReference type="InterPro" id="IPR036156">
    <property type="entry name" value="Beta-gal/glucu_dom_sf"/>
</dbReference>
<dbReference type="Gene3D" id="2.60.120.260">
    <property type="entry name" value="Galactose-binding domain-like"/>
    <property type="match status" value="1"/>
</dbReference>
<dbReference type="PANTHER" id="PTHR46323">
    <property type="entry name" value="BETA-GALACTOSIDASE"/>
    <property type="match status" value="1"/>
</dbReference>
<evidence type="ECO:0000256" key="3">
    <source>
        <dbReference type="ARBA" id="ARBA00012756"/>
    </source>
</evidence>
<gene>
    <name evidence="8" type="ORF">METZ01_LOCUS42593</name>
</gene>
<dbReference type="Gene3D" id="2.70.98.10">
    <property type="match status" value="1"/>
</dbReference>
<dbReference type="Gene3D" id="3.20.20.80">
    <property type="entry name" value="Glycosidases"/>
    <property type="match status" value="1"/>
</dbReference>
<dbReference type="GO" id="GO:0009341">
    <property type="term" value="C:beta-galactosidase complex"/>
    <property type="evidence" value="ECO:0007669"/>
    <property type="project" value="InterPro"/>
</dbReference>
<evidence type="ECO:0000256" key="2">
    <source>
        <dbReference type="ARBA" id="ARBA00007401"/>
    </source>
</evidence>
<comment type="similarity">
    <text evidence="2">Belongs to the glycosyl hydrolase 2 family.</text>
</comment>
<dbReference type="InterPro" id="IPR050347">
    <property type="entry name" value="Bact_Beta-galactosidase"/>
</dbReference>